<dbReference type="Proteomes" id="UP000319908">
    <property type="component" value="Unassembled WGS sequence"/>
</dbReference>
<proteinExistence type="predicted"/>
<sequence>MSAIATQPSPAAAAAVVERTLFGVILLDSTYHRRWFWLGYRRAEPGATCAAVNAMLVYGLPAVPADVTDVFPLVGPLAPAGFDVHDAAAWALECERRGMFALNDSDADGFPIYTESHDAD</sequence>
<dbReference type="RefSeq" id="WP_146405031.1">
    <property type="nucleotide sequence ID" value="NZ_SJPU01000001.1"/>
</dbReference>
<evidence type="ECO:0000313" key="1">
    <source>
        <dbReference type="EMBL" id="TWU18014.1"/>
    </source>
</evidence>
<accession>A0A5C6C3Y7</accession>
<name>A0A5C6C3Y7_9BACT</name>
<keyword evidence="2" id="KW-1185">Reference proteome</keyword>
<gene>
    <name evidence="1" type="ORF">Poly21_01670</name>
</gene>
<protein>
    <submittedName>
        <fullName evidence="1">Uncharacterized protein</fullName>
    </submittedName>
</protein>
<organism evidence="1 2">
    <name type="scientific">Allorhodopirellula heiligendammensis</name>
    <dbReference type="NCBI Taxonomy" id="2714739"/>
    <lineage>
        <taxon>Bacteria</taxon>
        <taxon>Pseudomonadati</taxon>
        <taxon>Planctomycetota</taxon>
        <taxon>Planctomycetia</taxon>
        <taxon>Pirellulales</taxon>
        <taxon>Pirellulaceae</taxon>
        <taxon>Allorhodopirellula</taxon>
    </lineage>
</organism>
<dbReference type="AlphaFoldDB" id="A0A5C6C3Y7"/>
<evidence type="ECO:0000313" key="2">
    <source>
        <dbReference type="Proteomes" id="UP000319908"/>
    </source>
</evidence>
<dbReference type="EMBL" id="SJPU01000001">
    <property type="protein sequence ID" value="TWU18014.1"/>
    <property type="molecule type" value="Genomic_DNA"/>
</dbReference>
<reference evidence="1 2" key="1">
    <citation type="journal article" date="2020" name="Antonie Van Leeuwenhoek">
        <title>Rhodopirellula heiligendammensis sp. nov., Rhodopirellula pilleata sp. nov., and Rhodopirellula solitaria sp. nov. isolated from natural or artificial marine surfaces in Northern Germany and California, USA, and emended description of the genus Rhodopirellula.</title>
        <authorList>
            <person name="Kallscheuer N."/>
            <person name="Wiegand S."/>
            <person name="Jogler M."/>
            <person name="Boedeker C."/>
            <person name="Peeters S.H."/>
            <person name="Rast P."/>
            <person name="Heuer A."/>
            <person name="Jetten M.S.M."/>
            <person name="Rohde M."/>
            <person name="Jogler C."/>
        </authorList>
    </citation>
    <scope>NUCLEOTIDE SEQUENCE [LARGE SCALE GENOMIC DNA]</scope>
    <source>
        <strain evidence="1 2">Poly21</strain>
    </source>
</reference>
<comment type="caution">
    <text evidence="1">The sequence shown here is derived from an EMBL/GenBank/DDBJ whole genome shotgun (WGS) entry which is preliminary data.</text>
</comment>